<name>A0A6H9WM58_9MICO</name>
<dbReference type="RefSeq" id="WP_158027455.1">
    <property type="nucleotide sequence ID" value="NZ_BMHG01000001.1"/>
</dbReference>
<accession>A0A6H9WM58</accession>
<dbReference type="InterPro" id="IPR042100">
    <property type="entry name" value="Bug_dom1"/>
</dbReference>
<reference evidence="3 4" key="1">
    <citation type="submission" date="2019-09" db="EMBL/GenBank/DDBJ databases">
        <title>Phylogeny of genus Pseudoclavibacter and closely related genus.</title>
        <authorList>
            <person name="Li Y."/>
        </authorList>
    </citation>
    <scope>NUCLEOTIDE SEQUENCE [LARGE SCALE GENOMIC DNA]</scope>
    <source>
        <strain evidence="3 4">EGI 60007</strain>
    </source>
</reference>
<evidence type="ECO:0000256" key="2">
    <source>
        <dbReference type="SAM" id="SignalP"/>
    </source>
</evidence>
<dbReference type="EMBL" id="WBJY01000001">
    <property type="protein sequence ID" value="KAB1648901.1"/>
    <property type="molecule type" value="Genomic_DNA"/>
</dbReference>
<feature type="chain" id="PRO_5038382824" description="Tripartite tricarboxylate transporter substrate binding protein" evidence="2">
    <location>
        <begin position="21"/>
        <end position="370"/>
    </location>
</feature>
<organism evidence="3 4">
    <name type="scientific">Pseudoclavibacter endophyticus</name>
    <dbReference type="NCBI Taxonomy" id="1778590"/>
    <lineage>
        <taxon>Bacteria</taxon>
        <taxon>Bacillati</taxon>
        <taxon>Actinomycetota</taxon>
        <taxon>Actinomycetes</taxon>
        <taxon>Micrococcales</taxon>
        <taxon>Microbacteriaceae</taxon>
        <taxon>Pseudoclavibacter</taxon>
    </lineage>
</organism>
<evidence type="ECO:0000313" key="3">
    <source>
        <dbReference type="EMBL" id="KAB1648901.1"/>
    </source>
</evidence>
<evidence type="ECO:0008006" key="5">
    <source>
        <dbReference type="Google" id="ProtNLM"/>
    </source>
</evidence>
<keyword evidence="4" id="KW-1185">Reference proteome</keyword>
<keyword evidence="2" id="KW-0732">Signal</keyword>
<comment type="caution">
    <text evidence="3">The sequence shown here is derived from an EMBL/GenBank/DDBJ whole genome shotgun (WGS) entry which is preliminary data.</text>
</comment>
<dbReference type="PROSITE" id="PS51257">
    <property type="entry name" value="PROKAR_LIPOPROTEIN"/>
    <property type="match status" value="1"/>
</dbReference>
<dbReference type="Gene3D" id="3.40.190.10">
    <property type="entry name" value="Periplasmic binding protein-like II"/>
    <property type="match status" value="1"/>
</dbReference>
<gene>
    <name evidence="3" type="ORF">F8O04_00925</name>
</gene>
<sequence>MSPKRRGLLATAVAATTLLAITGCGVTNQQGGGGDGGGAYYEGERITMIVPFDAGGASDTFSRMLAGYLSQYLEGNPEVVVENVPGGGQKEGLNRFERASHDDGLTLAMGSGGILVSSLIDTEGVEFDPEGFETVAAFGGGMSIFGSVEAGVTSLDDLVTGPGPFFYGGMELNASEAVRVFALEQLGIAGFTPLMGYDGGGSVTAAVLRGELSMGNVTSSHYLNNVLPLEEDGDVTPLMTQGYVVGDEVQRDPAFPDLPTMPEAYEMVTGETAAGMGWDIYRAVTTAQTNLLRNYWVHGDAPQEAKDALHAAMAQVVVDEGFLEEAGQLLGEEPPVQLGEEAEASLVAARNLTPEQVQWISDYIDEVSSR</sequence>
<dbReference type="OrthoDB" id="8627412at2"/>
<dbReference type="InterPro" id="IPR005064">
    <property type="entry name" value="BUG"/>
</dbReference>
<dbReference type="PANTHER" id="PTHR42928">
    <property type="entry name" value="TRICARBOXYLATE-BINDING PROTEIN"/>
    <property type="match status" value="1"/>
</dbReference>
<protein>
    <recommendedName>
        <fullName evidence="5">Tripartite tricarboxylate transporter substrate binding protein</fullName>
    </recommendedName>
</protein>
<evidence type="ECO:0000256" key="1">
    <source>
        <dbReference type="ARBA" id="ARBA00006987"/>
    </source>
</evidence>
<dbReference type="Proteomes" id="UP000431744">
    <property type="component" value="Unassembled WGS sequence"/>
</dbReference>
<feature type="signal peptide" evidence="2">
    <location>
        <begin position="1"/>
        <end position="20"/>
    </location>
</feature>
<evidence type="ECO:0000313" key="4">
    <source>
        <dbReference type="Proteomes" id="UP000431744"/>
    </source>
</evidence>
<comment type="similarity">
    <text evidence="1">Belongs to the UPF0065 (bug) family.</text>
</comment>
<dbReference type="Gene3D" id="3.40.190.150">
    <property type="entry name" value="Bordetella uptake gene, domain 1"/>
    <property type="match status" value="1"/>
</dbReference>
<dbReference type="PANTHER" id="PTHR42928:SF5">
    <property type="entry name" value="BLR1237 PROTEIN"/>
    <property type="match status" value="1"/>
</dbReference>
<proteinExistence type="inferred from homology"/>
<dbReference type="AlphaFoldDB" id="A0A6H9WM58"/>